<dbReference type="SUPFAM" id="SSF47699">
    <property type="entry name" value="Bifunctional inhibitor/lipid-transfer protein/seed storage 2S albumin"/>
    <property type="match status" value="1"/>
</dbReference>
<gene>
    <name evidence="6" type="ORF">Sango_2543800</name>
</gene>
<organism evidence="6 7">
    <name type="scientific">Sesamum angolense</name>
    <dbReference type="NCBI Taxonomy" id="2727404"/>
    <lineage>
        <taxon>Eukaryota</taxon>
        <taxon>Viridiplantae</taxon>
        <taxon>Streptophyta</taxon>
        <taxon>Embryophyta</taxon>
        <taxon>Tracheophyta</taxon>
        <taxon>Spermatophyta</taxon>
        <taxon>Magnoliopsida</taxon>
        <taxon>eudicotyledons</taxon>
        <taxon>Gunneridae</taxon>
        <taxon>Pentapetalae</taxon>
        <taxon>asterids</taxon>
        <taxon>lamiids</taxon>
        <taxon>Lamiales</taxon>
        <taxon>Pedaliaceae</taxon>
        <taxon>Sesamum</taxon>
    </lineage>
</organism>
<dbReference type="Pfam" id="PF14368">
    <property type="entry name" value="LTP_2"/>
    <property type="match status" value="1"/>
</dbReference>
<accession>A0AAE2BIK2</accession>
<keyword evidence="2" id="KW-0813">Transport</keyword>
<evidence type="ECO:0000313" key="6">
    <source>
        <dbReference type="EMBL" id="KAK4386732.1"/>
    </source>
</evidence>
<dbReference type="InterPro" id="IPR016140">
    <property type="entry name" value="Bifunc_inhib/LTP/seed_store"/>
</dbReference>
<dbReference type="EMBL" id="JACGWL010000015">
    <property type="protein sequence ID" value="KAK4386732.1"/>
    <property type="molecule type" value="Genomic_DNA"/>
</dbReference>
<evidence type="ECO:0000256" key="4">
    <source>
        <dbReference type="SAM" id="SignalP"/>
    </source>
</evidence>
<feature type="chain" id="PRO_5041966959" description="Bifunctional inhibitor/plant lipid transfer protein/seed storage helical domain-containing protein" evidence="4">
    <location>
        <begin position="27"/>
        <end position="122"/>
    </location>
</feature>
<dbReference type="InterPro" id="IPR000528">
    <property type="entry name" value="Plant_nsLTP"/>
</dbReference>
<evidence type="ECO:0000313" key="7">
    <source>
        <dbReference type="Proteomes" id="UP001289374"/>
    </source>
</evidence>
<reference evidence="6" key="1">
    <citation type="submission" date="2020-06" db="EMBL/GenBank/DDBJ databases">
        <authorList>
            <person name="Li T."/>
            <person name="Hu X."/>
            <person name="Zhang T."/>
            <person name="Song X."/>
            <person name="Zhang H."/>
            <person name="Dai N."/>
            <person name="Sheng W."/>
            <person name="Hou X."/>
            <person name="Wei L."/>
        </authorList>
    </citation>
    <scope>NUCLEOTIDE SEQUENCE</scope>
    <source>
        <strain evidence="6">K16</strain>
        <tissue evidence="6">Leaf</tissue>
    </source>
</reference>
<keyword evidence="4" id="KW-0732">Signal</keyword>
<feature type="signal peptide" evidence="4">
    <location>
        <begin position="1"/>
        <end position="26"/>
    </location>
</feature>
<protein>
    <recommendedName>
        <fullName evidence="5">Bifunctional inhibitor/plant lipid transfer protein/seed storage helical domain-containing protein</fullName>
    </recommendedName>
</protein>
<evidence type="ECO:0000256" key="1">
    <source>
        <dbReference type="ARBA" id="ARBA00009748"/>
    </source>
</evidence>
<dbReference type="CDD" id="cd01960">
    <property type="entry name" value="nsLTP1"/>
    <property type="match status" value="1"/>
</dbReference>
<keyword evidence="7" id="KW-1185">Reference proteome</keyword>
<dbReference type="GO" id="GO:0008289">
    <property type="term" value="F:lipid binding"/>
    <property type="evidence" value="ECO:0007669"/>
    <property type="project" value="UniProtKB-KW"/>
</dbReference>
<evidence type="ECO:0000256" key="3">
    <source>
        <dbReference type="ARBA" id="ARBA00023121"/>
    </source>
</evidence>
<dbReference type="AlphaFoldDB" id="A0AAE2BIK2"/>
<comment type="caution">
    <text evidence="6">The sequence shown here is derived from an EMBL/GenBank/DDBJ whole genome shotgun (WGS) entry which is preliminary data.</text>
</comment>
<dbReference type="SMART" id="SM00499">
    <property type="entry name" value="AAI"/>
    <property type="match status" value="1"/>
</dbReference>
<dbReference type="PRINTS" id="PR00382">
    <property type="entry name" value="LIPIDTRNSFER"/>
</dbReference>
<keyword evidence="3" id="KW-0446">Lipid-binding</keyword>
<dbReference type="InterPro" id="IPR036312">
    <property type="entry name" value="Bifun_inhib/LTP/seed_sf"/>
</dbReference>
<feature type="domain" description="Bifunctional inhibitor/plant lipid transfer protein/seed storage helical" evidence="5">
    <location>
        <begin position="32"/>
        <end position="117"/>
    </location>
</feature>
<name>A0AAE2BIK2_9LAMI</name>
<evidence type="ECO:0000256" key="2">
    <source>
        <dbReference type="ARBA" id="ARBA00022448"/>
    </source>
</evidence>
<reference evidence="6" key="2">
    <citation type="journal article" date="2024" name="Plant">
        <title>Genomic evolution and insights into agronomic trait innovations of Sesamum species.</title>
        <authorList>
            <person name="Miao H."/>
            <person name="Wang L."/>
            <person name="Qu L."/>
            <person name="Liu H."/>
            <person name="Sun Y."/>
            <person name="Le M."/>
            <person name="Wang Q."/>
            <person name="Wei S."/>
            <person name="Zheng Y."/>
            <person name="Lin W."/>
            <person name="Duan Y."/>
            <person name="Cao H."/>
            <person name="Xiong S."/>
            <person name="Wang X."/>
            <person name="Wei L."/>
            <person name="Li C."/>
            <person name="Ma Q."/>
            <person name="Ju M."/>
            <person name="Zhao R."/>
            <person name="Li G."/>
            <person name="Mu C."/>
            <person name="Tian Q."/>
            <person name="Mei H."/>
            <person name="Zhang T."/>
            <person name="Gao T."/>
            <person name="Zhang H."/>
        </authorList>
    </citation>
    <scope>NUCLEOTIDE SEQUENCE</scope>
    <source>
        <strain evidence="6">K16</strain>
    </source>
</reference>
<comment type="similarity">
    <text evidence="1">Belongs to the plant LTP family.</text>
</comment>
<evidence type="ECO:0000259" key="5">
    <source>
        <dbReference type="SMART" id="SM00499"/>
    </source>
</evidence>
<dbReference type="Proteomes" id="UP001289374">
    <property type="component" value="Unassembled WGS sequence"/>
</dbReference>
<proteinExistence type="inferred from homology"/>
<dbReference type="GO" id="GO:0006869">
    <property type="term" value="P:lipid transport"/>
    <property type="evidence" value="ECO:0007669"/>
    <property type="project" value="InterPro"/>
</dbReference>
<sequence length="122" mass="12999">MNCCTFRRLAVAVAVVMALVVGRATASAEVKCYDAVMQLLPCGAFLKNTTARPSAGCCGAVRSLDKLAKSSAESRKMLCECFKDTASSFPVNLVRAAKLPKLCNVTSSIRLDPNLHCNNLSI</sequence>
<dbReference type="Gene3D" id="1.10.110.10">
    <property type="entry name" value="Plant lipid-transfer and hydrophobic proteins"/>
    <property type="match status" value="1"/>
</dbReference>
<dbReference type="PANTHER" id="PTHR33076">
    <property type="entry name" value="NON-SPECIFIC LIPID-TRANSFER PROTEIN 2-RELATED"/>
    <property type="match status" value="1"/>
</dbReference>